<feature type="region of interest" description="Disordered" evidence="1">
    <location>
        <begin position="38"/>
        <end position="74"/>
    </location>
</feature>
<accession>A0AA97KYH5</accession>
<reference evidence="4" key="1">
    <citation type="submission" date="2025-08" db="UniProtKB">
        <authorList>
            <consortium name="RefSeq"/>
        </authorList>
    </citation>
    <scope>IDENTIFICATION</scope>
    <source>
        <tissue evidence="4">Blood</tissue>
    </source>
</reference>
<dbReference type="Proteomes" id="UP001190640">
    <property type="component" value="Chromosome 5"/>
</dbReference>
<evidence type="ECO:0000256" key="1">
    <source>
        <dbReference type="SAM" id="MobiDB-lite"/>
    </source>
</evidence>
<dbReference type="RefSeq" id="XP_054835820.1">
    <property type="nucleotide sequence ID" value="XM_054979845.1"/>
</dbReference>
<dbReference type="AlphaFoldDB" id="A0AA97KYH5"/>
<name>A0AA97KYH5_EUBMA</name>
<sequence>MGGACLVWLGISLLGTGLGIPCILWFIQAVALAVSMPPKKGMGKSKGKEPAKRPPARQAMPPSSSDEEEDEAAQQEILAKLAALERSRGVPSGQLSGARDQRASKRVSTATFQCEVLTHLSLLEGSTGAVAAQPGSLEAGGMADLEEQEAQEMAEGPPIAVVVDQPEPVGAVVRRGRCRILICGHSMIFWAVHQAKRTPLGSQLGLSRWA</sequence>
<feature type="transmembrane region" description="Helical" evidence="2">
    <location>
        <begin position="6"/>
        <end position="34"/>
    </location>
</feature>
<dbReference type="GeneID" id="129330021"/>
<dbReference type="KEGG" id="emc:129330021"/>
<evidence type="ECO:0000313" key="3">
    <source>
        <dbReference type="Proteomes" id="UP001190640"/>
    </source>
</evidence>
<gene>
    <name evidence="4" type="primary">LOC129330021</name>
</gene>
<keyword evidence="3" id="KW-1185">Reference proteome</keyword>
<keyword evidence="2" id="KW-0812">Transmembrane</keyword>
<keyword evidence="2" id="KW-0472">Membrane</keyword>
<evidence type="ECO:0000313" key="4">
    <source>
        <dbReference type="RefSeq" id="XP_054835820.1"/>
    </source>
</evidence>
<protein>
    <submittedName>
        <fullName evidence="4">Uncharacterized protein LOC129330021</fullName>
    </submittedName>
</protein>
<organism evidence="3 4">
    <name type="scientific">Eublepharis macularius</name>
    <name type="common">Leopard gecko</name>
    <name type="synonym">Cyrtodactylus macularius</name>
    <dbReference type="NCBI Taxonomy" id="481883"/>
    <lineage>
        <taxon>Eukaryota</taxon>
        <taxon>Metazoa</taxon>
        <taxon>Chordata</taxon>
        <taxon>Craniata</taxon>
        <taxon>Vertebrata</taxon>
        <taxon>Euteleostomi</taxon>
        <taxon>Lepidosauria</taxon>
        <taxon>Squamata</taxon>
        <taxon>Bifurcata</taxon>
        <taxon>Gekkota</taxon>
        <taxon>Eublepharidae</taxon>
        <taxon>Eublepharinae</taxon>
        <taxon>Eublepharis</taxon>
    </lineage>
</organism>
<keyword evidence="2" id="KW-1133">Transmembrane helix</keyword>
<evidence type="ECO:0000256" key="2">
    <source>
        <dbReference type="SAM" id="Phobius"/>
    </source>
</evidence>
<proteinExistence type="predicted"/>